<keyword evidence="2 13" id="KW-0723">Serine/threonine-protein kinase</keyword>
<dbReference type="NCBIfam" id="NF007174">
    <property type="entry name" value="PRK09605.1"/>
    <property type="match status" value="1"/>
</dbReference>
<comment type="subcellular location">
    <subcellularLocation>
        <location evidence="13">Cytoplasm</location>
    </subcellularLocation>
</comment>
<protein>
    <recommendedName>
        <fullName evidence="13">Probable bifunctional tRNA threonylcarbamoyladenosine biosynthesis protein</fullName>
    </recommendedName>
    <domain>
        <recommendedName>
            <fullName evidence="13">tRNA N6-adenosine threonylcarbamoyltransferase</fullName>
            <ecNumber evidence="13">2.3.1.234</ecNumber>
        </recommendedName>
        <alternativeName>
            <fullName evidence="13">tRNA threonylcarbamoyladenosine biosynthesis protein Kae1</fullName>
        </alternativeName>
        <alternativeName>
            <fullName evidence="13">t(6)A37 threonylcarbamoyladenosine biosynthesis protein Kae1</fullName>
        </alternativeName>
    </domain>
    <domain>
        <recommendedName>
            <fullName evidence="13">Serine/threonine-protein kinase Bud32</fullName>
            <ecNumber evidence="13">2.7.11.1</ecNumber>
        </recommendedName>
    </domain>
</protein>
<evidence type="ECO:0000256" key="5">
    <source>
        <dbReference type="ARBA" id="ARBA00022723"/>
    </source>
</evidence>
<comment type="catalytic activity">
    <reaction evidence="13">
        <text>L-seryl-[protein] + ATP = O-phospho-L-seryl-[protein] + ADP + H(+)</text>
        <dbReference type="Rhea" id="RHEA:17989"/>
        <dbReference type="Rhea" id="RHEA-COMP:9863"/>
        <dbReference type="Rhea" id="RHEA-COMP:11604"/>
        <dbReference type="ChEBI" id="CHEBI:15378"/>
        <dbReference type="ChEBI" id="CHEBI:29999"/>
        <dbReference type="ChEBI" id="CHEBI:30616"/>
        <dbReference type="ChEBI" id="CHEBI:83421"/>
        <dbReference type="ChEBI" id="CHEBI:456216"/>
        <dbReference type="EC" id="2.7.11.1"/>
    </reaction>
</comment>
<evidence type="ECO:0000256" key="8">
    <source>
        <dbReference type="ARBA" id="ARBA00022840"/>
    </source>
</evidence>
<dbReference type="NCBIfam" id="TIGR03722">
    <property type="entry name" value="arch_KAE1"/>
    <property type="match status" value="1"/>
</dbReference>
<evidence type="ECO:0000256" key="7">
    <source>
        <dbReference type="ARBA" id="ARBA00022777"/>
    </source>
</evidence>
<keyword evidence="3 13" id="KW-0808">Transferase</keyword>
<feature type="domain" description="Gcp-like" evidence="14">
    <location>
        <begin position="30"/>
        <end position="301"/>
    </location>
</feature>
<keyword evidence="7 13" id="KW-0418">Kinase</keyword>
<evidence type="ECO:0000256" key="11">
    <source>
        <dbReference type="ARBA" id="ARBA00023315"/>
    </source>
</evidence>
<evidence type="ECO:0000256" key="9">
    <source>
        <dbReference type="ARBA" id="ARBA00023004"/>
    </source>
</evidence>
<feature type="binding site" evidence="13">
    <location>
        <position position="267"/>
    </location>
    <ligand>
        <name>L-threonylcarbamoyladenylate</name>
        <dbReference type="ChEBI" id="CHEBI:73682"/>
    </ligand>
</feature>
<dbReference type="Gene3D" id="3.30.200.20">
    <property type="entry name" value="Phosphorylase Kinase, domain 1"/>
    <property type="match status" value="1"/>
</dbReference>
<feature type="binding site" evidence="13">
    <location>
        <position position="295"/>
    </location>
    <ligand>
        <name>Fe cation</name>
        <dbReference type="ChEBI" id="CHEBI:24875"/>
    </ligand>
</feature>
<comment type="caution">
    <text evidence="13">Lacks conserved residue(s) required for the propagation of feature annotation.</text>
</comment>
<feature type="binding site" evidence="13">
    <location>
        <position position="171"/>
    </location>
    <ligand>
        <name>L-threonylcarbamoyladenylate</name>
        <dbReference type="ChEBI" id="CHEBI:73682"/>
    </ligand>
</feature>
<keyword evidence="16" id="KW-1185">Reference proteome</keyword>
<evidence type="ECO:0000256" key="6">
    <source>
        <dbReference type="ARBA" id="ARBA00022741"/>
    </source>
</evidence>
<comment type="catalytic activity">
    <reaction evidence="13">
        <text>L-threonyl-[protein] + ATP = O-phospho-L-threonyl-[protein] + ADP + H(+)</text>
        <dbReference type="Rhea" id="RHEA:46608"/>
        <dbReference type="Rhea" id="RHEA-COMP:11060"/>
        <dbReference type="Rhea" id="RHEA-COMP:11605"/>
        <dbReference type="ChEBI" id="CHEBI:15378"/>
        <dbReference type="ChEBI" id="CHEBI:30013"/>
        <dbReference type="ChEBI" id="CHEBI:30616"/>
        <dbReference type="ChEBI" id="CHEBI:61977"/>
        <dbReference type="ChEBI" id="CHEBI:456216"/>
        <dbReference type="EC" id="2.7.11.1"/>
    </reaction>
</comment>
<evidence type="ECO:0000256" key="4">
    <source>
        <dbReference type="ARBA" id="ARBA00022694"/>
    </source>
</evidence>
<dbReference type="GO" id="GO:0005524">
    <property type="term" value="F:ATP binding"/>
    <property type="evidence" value="ECO:0007669"/>
    <property type="project" value="UniProtKB-UniRule"/>
</dbReference>
<comment type="caution">
    <text evidence="15">The sequence shown here is derived from an EMBL/GenBank/DDBJ whole genome shotgun (WGS) entry which is preliminary data.</text>
</comment>
<dbReference type="Pfam" id="PF00814">
    <property type="entry name" value="TsaD"/>
    <property type="match status" value="1"/>
</dbReference>
<evidence type="ECO:0000313" key="15">
    <source>
        <dbReference type="EMBL" id="OVE85338.1"/>
    </source>
</evidence>
<sequence length="543" mass="59361">MSSDTRVLGIEGTAWAASAAVYDVESDDVFIESDAYQPESGGIHPREAAEHMHEAIPQVVESALEYARETTERPANESPVDAVAFARGPGLGPCLRIVGTAARALAQTLEVPLVGVNHMVAHLEIGRHASGFDSPVCLNASGANAHLLAYRNGRYQVLGETMDTGVGNSIDKFTRHVGWSHPGGPKVEDAAKDGEYVDLPYVVKGMDFSFSGIMSAAKQAYDDGVPVEDICYSLQETIFSMLTEVSERALSLTGSDELVLGGGVGQNARLREMLAEMCAQRGADFHAPEPRFLRDNAGMIAVLGAKMYDAGDTLALEDSRVDPNFRPDQVPVTWRTDEPDLTLGREERPGTVQGAEALVTLDPDAGRVTKRRQVKSYRHPQLDERLRTERTRLEARLTSLARQEGVPTPVLSDVDATEARLELEYVGECDLRERLTPATVRDAGRHLARIHTAGFVHGDPTTRNVRVGSERTYLIDFGLGYHTDHVEDYAMDLHVFDQSLVGTADDPAPLREAVREGYLEVGEERVLERLADVEGRGRYVEDS</sequence>
<feature type="region of interest" description="Kae1" evidence="13">
    <location>
        <begin position="1"/>
        <end position="334"/>
    </location>
</feature>
<keyword evidence="4 13" id="KW-0819">tRNA processing</keyword>
<dbReference type="InterPro" id="IPR017861">
    <property type="entry name" value="KAE1/TsaD"/>
</dbReference>
<dbReference type="Proteomes" id="UP000196084">
    <property type="component" value="Unassembled WGS sequence"/>
</dbReference>
<dbReference type="OrthoDB" id="6818at2157"/>
<gene>
    <name evidence="15" type="ORF">B2G88_00470</name>
</gene>
<dbReference type="EMBL" id="MWPH01000001">
    <property type="protein sequence ID" value="OVE85338.1"/>
    <property type="molecule type" value="Genomic_DNA"/>
</dbReference>
<dbReference type="SUPFAM" id="SSF56112">
    <property type="entry name" value="Protein kinase-like (PK-like)"/>
    <property type="match status" value="1"/>
</dbReference>
<comment type="function">
    <text evidence="13">Required for the formation of a threonylcarbamoyl group on adenosine at position 37 (t(6)A37) in tRNAs that read codons beginning with adenine. Is a component of the KEOPS complex that is probably involved in the transfer of the threonylcarbamoyl moiety of threonylcarbamoyl-AMP (TC-AMP) to the N6 group of A37. The Kae1 domain likely plays a direct catalytic role in this reaction. The Bud32 domain probably displays kinase activity that regulates Kae1 function.</text>
</comment>
<dbReference type="GO" id="GO:0005506">
    <property type="term" value="F:iron ion binding"/>
    <property type="evidence" value="ECO:0007669"/>
    <property type="project" value="UniProtKB-UniRule"/>
</dbReference>
<dbReference type="NCBIfam" id="NF011462">
    <property type="entry name" value="PRK14879.1-3"/>
    <property type="match status" value="1"/>
</dbReference>
<dbReference type="PRINTS" id="PR00789">
    <property type="entry name" value="OSIALOPTASE"/>
</dbReference>
<keyword evidence="8 13" id="KW-0067">ATP-binding</keyword>
<keyword evidence="6 13" id="KW-0547">Nucleotide-binding</keyword>
<keyword evidence="5 13" id="KW-0479">Metal-binding</keyword>
<dbReference type="Gene3D" id="3.30.420.40">
    <property type="match status" value="2"/>
</dbReference>
<comment type="similarity">
    <text evidence="13">In the N-terminal section; belongs to the KAE1 / TsaD family.</text>
</comment>
<evidence type="ECO:0000256" key="10">
    <source>
        <dbReference type="ARBA" id="ARBA00023268"/>
    </source>
</evidence>
<dbReference type="NCBIfam" id="TIGR03724">
    <property type="entry name" value="arch_bud32"/>
    <property type="match status" value="1"/>
</dbReference>
<dbReference type="GO" id="GO:0061711">
    <property type="term" value="F:tRNA N(6)-L-threonylcarbamoyladenine synthase activity"/>
    <property type="evidence" value="ECO:0007669"/>
    <property type="project" value="UniProtKB-EC"/>
</dbReference>
<keyword evidence="10 13" id="KW-0511">Multifunctional enzyme</keyword>
<feature type="binding site" evidence="13">
    <location>
        <position position="188"/>
    </location>
    <ligand>
        <name>L-threonylcarbamoyladenylate</name>
        <dbReference type="ChEBI" id="CHEBI:73682"/>
    </ligand>
</feature>
<dbReference type="AlphaFoldDB" id="A0A202EAY4"/>
<keyword evidence="1 13" id="KW-0963">Cytoplasm</keyword>
<feature type="binding site" evidence="13">
    <location>
        <position position="184"/>
    </location>
    <ligand>
        <name>L-threonylcarbamoyladenylate</name>
        <dbReference type="ChEBI" id="CHEBI:73682"/>
    </ligand>
</feature>
<accession>A0A202EAY4</accession>
<evidence type="ECO:0000256" key="3">
    <source>
        <dbReference type="ARBA" id="ARBA00022679"/>
    </source>
</evidence>
<evidence type="ECO:0000256" key="12">
    <source>
        <dbReference type="ARBA" id="ARBA00048117"/>
    </source>
</evidence>
<dbReference type="InterPro" id="IPR022495">
    <property type="entry name" value="Bud32"/>
</dbReference>
<feature type="binding site" evidence="13">
    <location>
        <begin position="139"/>
        <end position="143"/>
    </location>
    <ligand>
        <name>L-threonylcarbamoyladenylate</name>
        <dbReference type="ChEBI" id="CHEBI:73682"/>
    </ligand>
</feature>
<dbReference type="GO" id="GO:0000408">
    <property type="term" value="C:EKC/KEOPS complex"/>
    <property type="evidence" value="ECO:0007669"/>
    <property type="project" value="InterPro"/>
</dbReference>
<organism evidence="15 16">
    <name type="scientific">Natronolimnobius baerhuensis</name>
    <dbReference type="NCBI Taxonomy" id="253108"/>
    <lineage>
        <taxon>Archaea</taxon>
        <taxon>Methanobacteriati</taxon>
        <taxon>Methanobacteriota</taxon>
        <taxon>Stenosarchaea group</taxon>
        <taxon>Halobacteria</taxon>
        <taxon>Halobacteriales</taxon>
        <taxon>Natrialbaceae</taxon>
        <taxon>Natronolimnobius</taxon>
    </lineage>
</organism>
<feature type="binding site" evidence="13">
    <location>
        <position position="118"/>
    </location>
    <ligand>
        <name>Fe cation</name>
        <dbReference type="ChEBI" id="CHEBI:24875"/>
    </ligand>
</feature>
<dbReference type="RefSeq" id="WP_087713679.1">
    <property type="nucleotide sequence ID" value="NZ_MWPH01000001.1"/>
</dbReference>
<keyword evidence="9 13" id="KW-0408">Iron</keyword>
<dbReference type="GO" id="GO:0005737">
    <property type="term" value="C:cytoplasm"/>
    <property type="evidence" value="ECO:0007669"/>
    <property type="project" value="UniProtKB-SubCell"/>
</dbReference>
<dbReference type="GO" id="GO:0008270">
    <property type="term" value="F:zinc ion binding"/>
    <property type="evidence" value="ECO:0007669"/>
    <property type="project" value="InterPro"/>
</dbReference>
<dbReference type="CDD" id="cd24131">
    <property type="entry name" value="ASKHA_NBD_Kae1_arch_bac"/>
    <property type="match status" value="1"/>
</dbReference>
<dbReference type="InterPro" id="IPR000905">
    <property type="entry name" value="Gcp-like_dom"/>
</dbReference>
<comment type="catalytic activity">
    <reaction evidence="12 13">
        <text>L-threonylcarbamoyladenylate + adenosine(37) in tRNA = N(6)-L-threonylcarbamoyladenosine(37) in tRNA + AMP + H(+)</text>
        <dbReference type="Rhea" id="RHEA:37059"/>
        <dbReference type="Rhea" id="RHEA-COMP:10162"/>
        <dbReference type="Rhea" id="RHEA-COMP:10163"/>
        <dbReference type="ChEBI" id="CHEBI:15378"/>
        <dbReference type="ChEBI" id="CHEBI:73682"/>
        <dbReference type="ChEBI" id="CHEBI:74411"/>
        <dbReference type="ChEBI" id="CHEBI:74418"/>
        <dbReference type="ChEBI" id="CHEBI:456215"/>
        <dbReference type="EC" id="2.3.1.234"/>
    </reaction>
</comment>
<dbReference type="EC" id="2.7.11.1" evidence="13"/>
<evidence type="ECO:0000256" key="13">
    <source>
        <dbReference type="HAMAP-Rule" id="MF_01447"/>
    </source>
</evidence>
<feature type="binding site" evidence="13">
    <location>
        <begin position="351"/>
        <end position="359"/>
    </location>
    <ligand>
        <name>ATP</name>
        <dbReference type="ChEBI" id="CHEBI:30616"/>
    </ligand>
</feature>
<dbReference type="Gene3D" id="1.10.510.10">
    <property type="entry name" value="Transferase(Phosphotransferase) domain 1"/>
    <property type="match status" value="1"/>
</dbReference>
<dbReference type="PIRSF" id="PIRSF036401">
    <property type="entry name" value="Gcp_STYKS"/>
    <property type="match status" value="1"/>
</dbReference>
<keyword evidence="11 13" id="KW-0012">Acyltransferase</keyword>
<dbReference type="GO" id="GO:0004712">
    <property type="term" value="F:protein serine/threonine/tyrosine kinase activity"/>
    <property type="evidence" value="ECO:0007669"/>
    <property type="project" value="UniProtKB-UniRule"/>
</dbReference>
<feature type="binding site" evidence="13">
    <location>
        <position position="370"/>
    </location>
    <ligand>
        <name>ATP</name>
        <dbReference type="ChEBI" id="CHEBI:30616"/>
    </ligand>
</feature>
<dbReference type="EC" id="2.3.1.234" evidence="13"/>
<reference evidence="15 16" key="1">
    <citation type="submission" date="2017-02" db="EMBL/GenBank/DDBJ databases">
        <title>Natronthermophilus aegyptiacus gen. nov.,sp. nov., an aerobic, extremely halophilic alkalithermophilic archaeon isolated from the athalassohaline Wadi An Natrun, Egypt.</title>
        <authorList>
            <person name="Zhao B."/>
        </authorList>
    </citation>
    <scope>NUCLEOTIDE SEQUENCE [LARGE SCALE GENOMIC DNA]</scope>
    <source>
        <strain evidence="15 16">CGMCC 1.3597</strain>
    </source>
</reference>
<dbReference type="GO" id="GO:0106310">
    <property type="term" value="F:protein serine kinase activity"/>
    <property type="evidence" value="ECO:0007669"/>
    <property type="project" value="RHEA"/>
</dbReference>
<evidence type="ECO:0000256" key="1">
    <source>
        <dbReference type="ARBA" id="ARBA00022490"/>
    </source>
</evidence>
<evidence type="ECO:0000256" key="2">
    <source>
        <dbReference type="ARBA" id="ARBA00022527"/>
    </source>
</evidence>
<name>A0A202EAY4_9EURY</name>
<proteinExistence type="inferred from homology"/>
<feature type="active site" description="Proton acceptor; for kinase activity" evidence="13">
    <location>
        <position position="459"/>
    </location>
</feature>
<dbReference type="GO" id="GO:0002949">
    <property type="term" value="P:tRNA threonylcarbamoyladenosine modification"/>
    <property type="evidence" value="ECO:0007669"/>
    <property type="project" value="UniProtKB-UniRule"/>
</dbReference>
<dbReference type="HAMAP" id="MF_01446">
    <property type="entry name" value="Kae1"/>
    <property type="match status" value="1"/>
</dbReference>
<dbReference type="GO" id="GO:0004674">
    <property type="term" value="F:protein serine/threonine kinase activity"/>
    <property type="evidence" value="ECO:0007669"/>
    <property type="project" value="UniProtKB-KW"/>
</dbReference>
<evidence type="ECO:0000313" key="16">
    <source>
        <dbReference type="Proteomes" id="UP000196084"/>
    </source>
</evidence>
<dbReference type="InterPro" id="IPR043129">
    <property type="entry name" value="ATPase_NBD"/>
</dbReference>
<dbReference type="SUPFAM" id="SSF53067">
    <property type="entry name" value="Actin-like ATPase domain"/>
    <property type="match status" value="1"/>
</dbReference>
<dbReference type="InterPro" id="IPR011009">
    <property type="entry name" value="Kinase-like_dom_sf"/>
</dbReference>
<feature type="binding site" evidence="13">
    <location>
        <position position="122"/>
    </location>
    <ligand>
        <name>Fe cation</name>
        <dbReference type="ChEBI" id="CHEBI:24875"/>
    </ligand>
</feature>
<comment type="subunit">
    <text evidence="13">Component of the KEOPS complex that consists of Kae1, Bud32, Cgi121 and Pcc1; the whole complex dimerizes.</text>
</comment>
<dbReference type="InterPro" id="IPR009220">
    <property type="entry name" value="tRNA_threonyl_synthase/kinase"/>
</dbReference>
<dbReference type="PANTHER" id="PTHR11735:SF14">
    <property type="entry name" value="TRNA N6-ADENOSINE THREONYLCARBAMOYLTRANSFERASE"/>
    <property type="match status" value="1"/>
</dbReference>
<dbReference type="InterPro" id="IPR034680">
    <property type="entry name" value="Kae1_archaea_euk"/>
</dbReference>
<dbReference type="GO" id="GO:0004222">
    <property type="term" value="F:metalloendopeptidase activity"/>
    <property type="evidence" value="ECO:0007669"/>
    <property type="project" value="InterPro"/>
</dbReference>
<dbReference type="PANTHER" id="PTHR11735">
    <property type="entry name" value="TRNA N6-ADENOSINE THREONYLCARBAMOYLTRANSFERASE"/>
    <property type="match status" value="1"/>
</dbReference>
<dbReference type="HAMAP" id="MF_01447">
    <property type="entry name" value="Kae1_Bud32_arch"/>
    <property type="match status" value="1"/>
</dbReference>
<comment type="similarity">
    <text evidence="13">In the C-terminal section; belongs to the protein kinase superfamily. Tyr protein kinase family. BUD32 subfamily.</text>
</comment>
<comment type="cofactor">
    <cofactor evidence="13">
        <name>Fe(2+)</name>
        <dbReference type="ChEBI" id="CHEBI:29033"/>
    </cofactor>
    <text evidence="13">Binds 1 Fe(2+) ion per subunit.</text>
</comment>
<dbReference type="NCBIfam" id="TIGR00329">
    <property type="entry name" value="gcp_kae1"/>
    <property type="match status" value="1"/>
</dbReference>
<evidence type="ECO:0000259" key="14">
    <source>
        <dbReference type="Pfam" id="PF00814"/>
    </source>
</evidence>